<sequence length="246" mass="28041">MSTDQQELIFESFLKKRKDKMKLRWVRYWFRLQNTCLFFYTEKHGCALHLRGQYYIYMVQSVREVTGKGSKPFAFEITMKNGKTKLLAAETVELRHAWVSLLWKAMQLPGPGRSDSACVWDDVADLKQRAQDSLHCSSDSDSELNLKGSGHVSSPTPWDRPPPSQGPLTSAEKHTPPSEEDRQQEMDIYDIPPSNKKAGEDRYPGWEDVSEGIYDVPTSWLTNMPERTPGAPAEGERSPDSVTLEL</sequence>
<protein>
    <recommendedName>
        <fullName evidence="2">PH domain-containing protein</fullName>
    </recommendedName>
</protein>
<gene>
    <name evidence="3" type="ORF">COCON_G00025460</name>
</gene>
<accession>A0A9Q1I6M5</accession>
<dbReference type="Proteomes" id="UP001152803">
    <property type="component" value="Unassembled WGS sequence"/>
</dbReference>
<dbReference type="InterPro" id="IPR011993">
    <property type="entry name" value="PH-like_dom_sf"/>
</dbReference>
<reference evidence="3" key="1">
    <citation type="journal article" date="2023" name="Science">
        <title>Genome structures resolve the early diversification of teleost fishes.</title>
        <authorList>
            <person name="Parey E."/>
            <person name="Louis A."/>
            <person name="Montfort J."/>
            <person name="Bouchez O."/>
            <person name="Roques C."/>
            <person name="Iampietro C."/>
            <person name="Lluch J."/>
            <person name="Castinel A."/>
            <person name="Donnadieu C."/>
            <person name="Desvignes T."/>
            <person name="Floi Bucao C."/>
            <person name="Jouanno E."/>
            <person name="Wen M."/>
            <person name="Mejri S."/>
            <person name="Dirks R."/>
            <person name="Jansen H."/>
            <person name="Henkel C."/>
            <person name="Chen W.J."/>
            <person name="Zahm M."/>
            <person name="Cabau C."/>
            <person name="Klopp C."/>
            <person name="Thompson A.W."/>
            <person name="Robinson-Rechavi M."/>
            <person name="Braasch I."/>
            <person name="Lecointre G."/>
            <person name="Bobe J."/>
            <person name="Postlethwait J.H."/>
            <person name="Berthelot C."/>
            <person name="Roest Crollius H."/>
            <person name="Guiguen Y."/>
        </authorList>
    </citation>
    <scope>NUCLEOTIDE SEQUENCE</scope>
    <source>
        <strain evidence="3">Concon-B</strain>
    </source>
</reference>
<dbReference type="SUPFAM" id="SSF50729">
    <property type="entry name" value="PH domain-like"/>
    <property type="match status" value="1"/>
</dbReference>
<dbReference type="InterPro" id="IPR001849">
    <property type="entry name" value="PH_domain"/>
</dbReference>
<feature type="compositionally biased region" description="Basic and acidic residues" evidence="1">
    <location>
        <begin position="171"/>
        <end position="185"/>
    </location>
</feature>
<evidence type="ECO:0000313" key="3">
    <source>
        <dbReference type="EMBL" id="KAJ8283696.1"/>
    </source>
</evidence>
<dbReference type="Pfam" id="PF00169">
    <property type="entry name" value="PH"/>
    <property type="match status" value="1"/>
</dbReference>
<feature type="domain" description="PH" evidence="2">
    <location>
        <begin position="7"/>
        <end position="107"/>
    </location>
</feature>
<comment type="caution">
    <text evidence="3">The sequence shown here is derived from an EMBL/GenBank/DDBJ whole genome shotgun (WGS) entry which is preliminary data.</text>
</comment>
<dbReference type="SMART" id="SM00233">
    <property type="entry name" value="PH"/>
    <property type="match status" value="1"/>
</dbReference>
<evidence type="ECO:0000256" key="1">
    <source>
        <dbReference type="SAM" id="MobiDB-lite"/>
    </source>
</evidence>
<dbReference type="CDD" id="cd00821">
    <property type="entry name" value="PH"/>
    <property type="match status" value="1"/>
</dbReference>
<dbReference type="EMBL" id="JAFJMO010000002">
    <property type="protein sequence ID" value="KAJ8283696.1"/>
    <property type="molecule type" value="Genomic_DNA"/>
</dbReference>
<name>A0A9Q1I6M5_CONCO</name>
<dbReference type="Gene3D" id="2.30.29.30">
    <property type="entry name" value="Pleckstrin-homology domain (PH domain)/Phosphotyrosine-binding domain (PTB)"/>
    <property type="match status" value="1"/>
</dbReference>
<dbReference type="OrthoDB" id="9942268at2759"/>
<feature type="region of interest" description="Disordered" evidence="1">
    <location>
        <begin position="134"/>
        <end position="246"/>
    </location>
</feature>
<dbReference type="AlphaFoldDB" id="A0A9Q1I6M5"/>
<dbReference type="PROSITE" id="PS50003">
    <property type="entry name" value="PH_DOMAIN"/>
    <property type="match status" value="1"/>
</dbReference>
<organism evidence="3 4">
    <name type="scientific">Conger conger</name>
    <name type="common">Conger eel</name>
    <name type="synonym">Muraena conger</name>
    <dbReference type="NCBI Taxonomy" id="82655"/>
    <lineage>
        <taxon>Eukaryota</taxon>
        <taxon>Metazoa</taxon>
        <taxon>Chordata</taxon>
        <taxon>Craniata</taxon>
        <taxon>Vertebrata</taxon>
        <taxon>Euteleostomi</taxon>
        <taxon>Actinopterygii</taxon>
        <taxon>Neopterygii</taxon>
        <taxon>Teleostei</taxon>
        <taxon>Anguilliformes</taxon>
        <taxon>Congridae</taxon>
        <taxon>Conger</taxon>
    </lineage>
</organism>
<proteinExistence type="predicted"/>
<evidence type="ECO:0000259" key="2">
    <source>
        <dbReference type="PROSITE" id="PS50003"/>
    </source>
</evidence>
<evidence type="ECO:0000313" key="4">
    <source>
        <dbReference type="Proteomes" id="UP001152803"/>
    </source>
</evidence>
<keyword evidence="4" id="KW-1185">Reference proteome</keyword>